<dbReference type="InterPro" id="IPR052415">
    <property type="entry name" value="Diphthine_MTase"/>
</dbReference>
<gene>
    <name evidence="8" type="ORF">PGLA1383_LOCUS36455</name>
</gene>
<keyword evidence="3" id="KW-0677">Repeat</keyword>
<dbReference type="GO" id="GO:0005737">
    <property type="term" value="C:cytoplasm"/>
    <property type="evidence" value="ECO:0007669"/>
    <property type="project" value="TreeGrafter"/>
</dbReference>
<evidence type="ECO:0000313" key="8">
    <source>
        <dbReference type="EMBL" id="CAE8618857.1"/>
    </source>
</evidence>
<comment type="similarity">
    <text evidence="5">Belongs to the DPH7 family.</text>
</comment>
<comment type="catalytic activity">
    <reaction evidence="7">
        <text>diphthine methyl ester-[translation elongation factor 2] + H2O = diphthine-[translation elongation factor 2] + methanol + H(+)</text>
        <dbReference type="Rhea" id="RHEA:42656"/>
        <dbReference type="Rhea" id="RHEA-COMP:10172"/>
        <dbReference type="Rhea" id="RHEA-COMP:10173"/>
        <dbReference type="ChEBI" id="CHEBI:15377"/>
        <dbReference type="ChEBI" id="CHEBI:15378"/>
        <dbReference type="ChEBI" id="CHEBI:17790"/>
        <dbReference type="ChEBI" id="CHEBI:79005"/>
        <dbReference type="ChEBI" id="CHEBI:82696"/>
        <dbReference type="EC" id="3.1.1.97"/>
    </reaction>
</comment>
<keyword evidence="2" id="KW-0853">WD repeat</keyword>
<evidence type="ECO:0000256" key="4">
    <source>
        <dbReference type="ARBA" id="ARBA00022801"/>
    </source>
</evidence>
<keyword evidence="4" id="KW-0378">Hydrolase</keyword>
<dbReference type="Proteomes" id="UP000654075">
    <property type="component" value="Unassembled WGS sequence"/>
</dbReference>
<accession>A0A813G834</accession>
<evidence type="ECO:0000256" key="1">
    <source>
        <dbReference type="ARBA" id="ARBA00005156"/>
    </source>
</evidence>
<dbReference type="OrthoDB" id="273771at2759"/>
<evidence type="ECO:0000256" key="2">
    <source>
        <dbReference type="ARBA" id="ARBA00022574"/>
    </source>
</evidence>
<evidence type="ECO:0000256" key="5">
    <source>
        <dbReference type="ARBA" id="ARBA00038092"/>
    </source>
</evidence>
<evidence type="ECO:0000256" key="6">
    <source>
        <dbReference type="ARBA" id="ARBA00039131"/>
    </source>
</evidence>
<dbReference type="InterPro" id="IPR015943">
    <property type="entry name" value="WD40/YVTN_repeat-like_dom_sf"/>
</dbReference>
<evidence type="ECO:0000256" key="3">
    <source>
        <dbReference type="ARBA" id="ARBA00022737"/>
    </source>
</evidence>
<dbReference type="EMBL" id="CAJNNV010026716">
    <property type="protein sequence ID" value="CAE8618857.1"/>
    <property type="molecule type" value="Genomic_DNA"/>
</dbReference>
<dbReference type="EC" id="3.1.1.97" evidence="6"/>
<dbReference type="GO" id="GO:0061685">
    <property type="term" value="F:diphthine methylesterase activity"/>
    <property type="evidence" value="ECO:0007669"/>
    <property type="project" value="UniProtKB-EC"/>
</dbReference>
<dbReference type="Gene3D" id="2.130.10.10">
    <property type="entry name" value="YVTN repeat-like/Quinoprotein amine dehydrogenase"/>
    <property type="match status" value="1"/>
</dbReference>
<proteinExistence type="inferred from homology"/>
<dbReference type="PANTHER" id="PTHR46042:SF1">
    <property type="entry name" value="DIPHTHINE METHYLTRANSFERASE"/>
    <property type="match status" value="1"/>
</dbReference>
<organism evidence="8 9">
    <name type="scientific">Polarella glacialis</name>
    <name type="common">Dinoflagellate</name>
    <dbReference type="NCBI Taxonomy" id="89957"/>
    <lineage>
        <taxon>Eukaryota</taxon>
        <taxon>Sar</taxon>
        <taxon>Alveolata</taxon>
        <taxon>Dinophyceae</taxon>
        <taxon>Suessiales</taxon>
        <taxon>Suessiaceae</taxon>
        <taxon>Polarella</taxon>
    </lineage>
</organism>
<dbReference type="SUPFAM" id="SSF50978">
    <property type="entry name" value="WD40 repeat-like"/>
    <property type="match status" value="1"/>
</dbReference>
<keyword evidence="9" id="KW-1185">Reference proteome</keyword>
<dbReference type="SMART" id="SM00320">
    <property type="entry name" value="WD40"/>
    <property type="match status" value="3"/>
</dbReference>
<dbReference type="InterPro" id="IPR036322">
    <property type="entry name" value="WD40_repeat_dom_sf"/>
</dbReference>
<dbReference type="InterPro" id="IPR001680">
    <property type="entry name" value="WD40_rpt"/>
</dbReference>
<dbReference type="AlphaFoldDB" id="A0A813G834"/>
<name>A0A813G834_POLGL</name>
<protein>
    <recommendedName>
        <fullName evidence="6">methylated diphthine methylhydrolase</fullName>
        <ecNumber evidence="6">3.1.1.97</ecNumber>
    </recommendedName>
</protein>
<dbReference type="PANTHER" id="PTHR46042">
    <property type="entry name" value="DIPHTHINE METHYLTRANSFERASE"/>
    <property type="match status" value="1"/>
</dbReference>
<dbReference type="GO" id="GO:0017183">
    <property type="term" value="P:protein histidyl modification to diphthamide"/>
    <property type="evidence" value="ECO:0007669"/>
    <property type="project" value="TreeGrafter"/>
</dbReference>
<reference evidence="8" key="1">
    <citation type="submission" date="2021-02" db="EMBL/GenBank/DDBJ databases">
        <authorList>
            <person name="Dougan E. K."/>
            <person name="Rhodes N."/>
            <person name="Thang M."/>
            <person name="Chan C."/>
        </authorList>
    </citation>
    <scope>NUCLEOTIDE SEQUENCE</scope>
</reference>
<dbReference type="Pfam" id="PF00400">
    <property type="entry name" value="WD40"/>
    <property type="match status" value="2"/>
</dbReference>
<evidence type="ECO:0000313" key="9">
    <source>
        <dbReference type="Proteomes" id="UP000654075"/>
    </source>
</evidence>
<comment type="pathway">
    <text evidence="1">Protein modification; peptidyl-diphthamide biosynthesis.</text>
</comment>
<evidence type="ECO:0000256" key="7">
    <source>
        <dbReference type="ARBA" id="ARBA00047551"/>
    </source>
</evidence>
<sequence length="370" mass="39461">MALLAPRAEDAVACKLCPDVVEWCPADGLEHLLAWGTYEHQESGERRGELVFATLEQTANAGSSERGSRLRQLSEVESAGVYDIAWAPPAISASTGSTPEEQAAGQLLATACADGTVRLYSADGRTLAEPQVLCPCILTHLCWGAGGPSGLAVVGQDGGAHHMQLREDGAWEVLARRQQHKLETWCVEVSSSDPNLVLTGADDSCLIGWDLREPPDAAPAFVNRRAHEAGVTALACDPLQPHRIATGSYDERVRLFDLRMMSGAPVAESDRLDDGAYHLAWHPAWPDVLAVANMRSGFPLLSVKSGESFQKLTSYGAEAPEGAHGSLGYGISWRAAPCAAGGWLAASASFYDRSVHLWSVDPSLVPGLRD</sequence>
<comment type="caution">
    <text evidence="8">The sequence shown here is derived from an EMBL/GenBank/DDBJ whole genome shotgun (WGS) entry which is preliminary data.</text>
</comment>